<evidence type="ECO:0000313" key="3">
    <source>
        <dbReference type="EMBL" id="HJE39440.1"/>
    </source>
</evidence>
<evidence type="ECO:0000256" key="1">
    <source>
        <dbReference type="SAM" id="SignalP"/>
    </source>
</evidence>
<dbReference type="Gene3D" id="3.20.20.80">
    <property type="entry name" value="Glycosidases"/>
    <property type="match status" value="1"/>
</dbReference>
<accession>A0A921E951</accession>
<proteinExistence type="predicted"/>
<feature type="domain" description="Glycosyl hydrolase family 13 catalytic" evidence="2">
    <location>
        <begin position="48"/>
        <end position="368"/>
    </location>
</feature>
<dbReference type="AlphaFoldDB" id="A0A921E951"/>
<dbReference type="Gene3D" id="2.60.40.1180">
    <property type="entry name" value="Golgi alpha-mannosidase II"/>
    <property type="match status" value="1"/>
</dbReference>
<gene>
    <name evidence="3" type="ORF">K8V47_06765</name>
</gene>
<dbReference type="SUPFAM" id="SSF51011">
    <property type="entry name" value="Glycosyl hydrolase domain"/>
    <property type="match status" value="1"/>
</dbReference>
<reference evidence="3" key="1">
    <citation type="journal article" date="2021" name="PeerJ">
        <title>Extensive microbial diversity within the chicken gut microbiome revealed by metagenomics and culture.</title>
        <authorList>
            <person name="Gilroy R."/>
            <person name="Ravi A."/>
            <person name="Getino M."/>
            <person name="Pursley I."/>
            <person name="Horton D.L."/>
            <person name="Alikhan N.F."/>
            <person name="Baker D."/>
            <person name="Gharbi K."/>
            <person name="Hall N."/>
            <person name="Watson M."/>
            <person name="Adriaenssens E.M."/>
            <person name="Foster-Nyarko E."/>
            <person name="Jarju S."/>
            <person name="Secka A."/>
            <person name="Antonio M."/>
            <person name="Oren A."/>
            <person name="Chaudhuri R.R."/>
            <person name="La Ragione R."/>
            <person name="Hildebrand F."/>
            <person name="Pallen M.J."/>
        </authorList>
    </citation>
    <scope>NUCLEOTIDE SEQUENCE</scope>
    <source>
        <strain evidence="3">4100</strain>
    </source>
</reference>
<reference evidence="3" key="2">
    <citation type="submission" date="2021-09" db="EMBL/GenBank/DDBJ databases">
        <authorList>
            <person name="Gilroy R."/>
        </authorList>
    </citation>
    <scope>NUCLEOTIDE SEQUENCE</scope>
    <source>
        <strain evidence="3">4100</strain>
    </source>
</reference>
<keyword evidence="1" id="KW-0732">Signal</keyword>
<feature type="signal peptide" evidence="1">
    <location>
        <begin position="1"/>
        <end position="17"/>
    </location>
</feature>
<dbReference type="SUPFAM" id="SSF51445">
    <property type="entry name" value="(Trans)glycosidases"/>
    <property type="match status" value="1"/>
</dbReference>
<dbReference type="PROSITE" id="PS51257">
    <property type="entry name" value="PROKAR_LIPOPROTEIN"/>
    <property type="match status" value="1"/>
</dbReference>
<feature type="chain" id="PRO_5037309949" evidence="1">
    <location>
        <begin position="18"/>
        <end position="443"/>
    </location>
</feature>
<dbReference type="PANTHER" id="PTHR47786:SF2">
    <property type="entry name" value="GLYCOSYL HYDROLASE FAMILY 13 CATALYTIC DOMAIN-CONTAINING PROTEIN"/>
    <property type="match status" value="1"/>
</dbReference>
<dbReference type="InterPro" id="IPR006047">
    <property type="entry name" value="GH13_cat_dom"/>
</dbReference>
<dbReference type="InterPro" id="IPR017853">
    <property type="entry name" value="GH"/>
</dbReference>
<evidence type="ECO:0000259" key="2">
    <source>
        <dbReference type="SMART" id="SM00642"/>
    </source>
</evidence>
<sequence>MKSIKPKYFMATMAALALSGCTSYEMDMPDNPAAPVVGREVSTNVIYQANPRFFGDNDCLNAINAQLPRISGMDCDILWIMPVCEPGELKSIGSPYCIRDFKALNPRYGTMADLQRLVDDAHAIGMKVILDWVANHTSWDHPWITQHPDRYEKDADGNIISPNGWSDVAQLDFSNPATCDDMIDAMKYWVDQAGIDGFRCDYVEGVPHEFWSRLITELRTVNPEIFMLAESGNPSYYADGFDMIYDWESPTAISSAFNGGKPSGVVTEATEALAEVPDGKSILRYAFNHDVAAENEVDKMFGSADAIPTAYVLASMLNGTPMIYSSMDVKGLSGKLSFFNYNPLEFSDELSDTYQAINHAFKTSAEVRRGELRDFSTSSAVCFVRAVPGHNLLVVANTSGDTQTVRVPITLAGAAMTDLLNGSTQTMPVTLELPAYGYAIYMN</sequence>
<dbReference type="EMBL" id="DYXT01000034">
    <property type="protein sequence ID" value="HJE39440.1"/>
    <property type="molecule type" value="Genomic_DNA"/>
</dbReference>
<protein>
    <submittedName>
        <fullName evidence="3">Alpha-amylase</fullName>
    </submittedName>
</protein>
<name>A0A921E951_9BACT</name>
<comment type="caution">
    <text evidence="3">The sequence shown here is derived from an EMBL/GenBank/DDBJ whole genome shotgun (WGS) entry which is preliminary data.</text>
</comment>
<dbReference type="InterPro" id="IPR013780">
    <property type="entry name" value="Glyco_hydro_b"/>
</dbReference>
<dbReference type="GO" id="GO:0005975">
    <property type="term" value="P:carbohydrate metabolic process"/>
    <property type="evidence" value="ECO:0007669"/>
    <property type="project" value="InterPro"/>
</dbReference>
<dbReference type="CDD" id="cd11313">
    <property type="entry name" value="AmyAc_arch_bac_AmyA"/>
    <property type="match status" value="1"/>
</dbReference>
<dbReference type="Pfam" id="PF00128">
    <property type="entry name" value="Alpha-amylase"/>
    <property type="match status" value="1"/>
</dbReference>
<organism evidence="3 4">
    <name type="scientific">Candidatus Amulumruptor caecigallinarius</name>
    <dbReference type="NCBI Taxonomy" id="2109911"/>
    <lineage>
        <taxon>Bacteria</taxon>
        <taxon>Pseudomonadati</taxon>
        <taxon>Bacteroidota</taxon>
        <taxon>Bacteroidia</taxon>
        <taxon>Bacteroidales</taxon>
        <taxon>Muribaculaceae</taxon>
        <taxon>Candidatus Amulumruptor</taxon>
    </lineage>
</organism>
<dbReference type="PANTHER" id="PTHR47786">
    <property type="entry name" value="ALPHA-1,4-GLUCAN:MALTOSE-1-PHOSPHATE MALTOSYLTRANSFERASE"/>
    <property type="match status" value="1"/>
</dbReference>
<dbReference type="Proteomes" id="UP000711407">
    <property type="component" value="Unassembled WGS sequence"/>
</dbReference>
<dbReference type="SMART" id="SM00642">
    <property type="entry name" value="Aamy"/>
    <property type="match status" value="1"/>
</dbReference>
<evidence type="ECO:0000313" key="4">
    <source>
        <dbReference type="Proteomes" id="UP000711407"/>
    </source>
</evidence>